<keyword evidence="5" id="KW-0732">Signal</keyword>
<evidence type="ECO:0000256" key="6">
    <source>
        <dbReference type="ARBA" id="ARBA00023136"/>
    </source>
</evidence>
<dbReference type="Gene3D" id="2.40.170.20">
    <property type="entry name" value="TonB-dependent receptor, beta-barrel domain"/>
    <property type="match status" value="1"/>
</dbReference>
<evidence type="ECO:0000256" key="7">
    <source>
        <dbReference type="ARBA" id="ARBA00023237"/>
    </source>
</evidence>
<dbReference type="GO" id="GO:0009279">
    <property type="term" value="C:cell outer membrane"/>
    <property type="evidence" value="ECO:0007669"/>
    <property type="project" value="UniProtKB-SubCell"/>
</dbReference>
<dbReference type="InterPro" id="IPR039426">
    <property type="entry name" value="TonB-dep_rcpt-like"/>
</dbReference>
<evidence type="ECO:0000259" key="9">
    <source>
        <dbReference type="Pfam" id="PF07715"/>
    </source>
</evidence>
<evidence type="ECO:0000256" key="1">
    <source>
        <dbReference type="ARBA" id="ARBA00004571"/>
    </source>
</evidence>
<comment type="subcellular location">
    <subcellularLocation>
        <location evidence="1 8">Cell outer membrane</location>
        <topology evidence="1 8">Multi-pass membrane protein</topology>
    </subcellularLocation>
</comment>
<dbReference type="PANTHER" id="PTHR30069:SF29">
    <property type="entry name" value="HEMOGLOBIN AND HEMOGLOBIN-HAPTOGLOBIN-BINDING PROTEIN 1-RELATED"/>
    <property type="match status" value="1"/>
</dbReference>
<dbReference type="OrthoDB" id="9760333at2"/>
<feature type="domain" description="TonB-dependent receptor plug" evidence="9">
    <location>
        <begin position="63"/>
        <end position="169"/>
    </location>
</feature>
<dbReference type="PANTHER" id="PTHR30069">
    <property type="entry name" value="TONB-DEPENDENT OUTER MEMBRANE RECEPTOR"/>
    <property type="match status" value="1"/>
</dbReference>
<dbReference type="InterPro" id="IPR037066">
    <property type="entry name" value="Plug_dom_sf"/>
</dbReference>
<dbReference type="Pfam" id="PF07715">
    <property type="entry name" value="Plug"/>
    <property type="match status" value="1"/>
</dbReference>
<dbReference type="AlphaFoldDB" id="A0A4Q7DGL5"/>
<dbReference type="Gene3D" id="2.170.130.10">
    <property type="entry name" value="TonB-dependent receptor, plug domain"/>
    <property type="match status" value="1"/>
</dbReference>
<dbReference type="InterPro" id="IPR036942">
    <property type="entry name" value="Beta-barrel_TonB_sf"/>
</dbReference>
<dbReference type="PROSITE" id="PS52016">
    <property type="entry name" value="TONB_DEPENDENT_REC_3"/>
    <property type="match status" value="1"/>
</dbReference>
<dbReference type="EMBL" id="SCFB01000006">
    <property type="protein sequence ID" value="RZI45812.1"/>
    <property type="molecule type" value="Genomic_DNA"/>
</dbReference>
<dbReference type="InterPro" id="IPR012910">
    <property type="entry name" value="Plug_dom"/>
</dbReference>
<comment type="similarity">
    <text evidence="8">Belongs to the TonB-dependent receptor family.</text>
</comment>
<gene>
    <name evidence="10" type="ORF">EQU50_05090</name>
</gene>
<keyword evidence="11" id="KW-1185">Reference proteome</keyword>
<evidence type="ECO:0000256" key="5">
    <source>
        <dbReference type="ARBA" id="ARBA00022729"/>
    </source>
</evidence>
<protein>
    <submittedName>
        <fullName evidence="10">TonB-dependent receptor</fullName>
    </submittedName>
</protein>
<keyword evidence="6 8" id="KW-0472">Membrane</keyword>
<name>A0A4Q7DGL5_9PROT</name>
<dbReference type="RefSeq" id="WP_130154066.1">
    <property type="nucleotide sequence ID" value="NZ_SCFB01000006.1"/>
</dbReference>
<evidence type="ECO:0000313" key="11">
    <source>
        <dbReference type="Proteomes" id="UP000293550"/>
    </source>
</evidence>
<comment type="caution">
    <text evidence="10">The sequence shown here is derived from an EMBL/GenBank/DDBJ whole genome shotgun (WGS) entry which is preliminary data.</text>
</comment>
<keyword evidence="7 8" id="KW-0998">Cell outer membrane</keyword>
<keyword evidence="10" id="KW-0675">Receptor</keyword>
<keyword evidence="2 8" id="KW-0813">Transport</keyword>
<evidence type="ECO:0000313" key="10">
    <source>
        <dbReference type="EMBL" id="RZI45812.1"/>
    </source>
</evidence>
<dbReference type="SUPFAM" id="SSF56935">
    <property type="entry name" value="Porins"/>
    <property type="match status" value="1"/>
</dbReference>
<evidence type="ECO:0000256" key="3">
    <source>
        <dbReference type="ARBA" id="ARBA00022452"/>
    </source>
</evidence>
<proteinExistence type="inferred from homology"/>
<evidence type="ECO:0000256" key="2">
    <source>
        <dbReference type="ARBA" id="ARBA00022448"/>
    </source>
</evidence>
<dbReference type="Proteomes" id="UP000293550">
    <property type="component" value="Unassembled WGS sequence"/>
</dbReference>
<dbReference type="GO" id="GO:0015344">
    <property type="term" value="F:siderophore uptake transmembrane transporter activity"/>
    <property type="evidence" value="ECO:0007669"/>
    <property type="project" value="TreeGrafter"/>
</dbReference>
<keyword evidence="3 8" id="KW-1134">Transmembrane beta strand</keyword>
<organism evidence="10 11">
    <name type="scientific">Candidatus Finniella inopinata</name>
    <dbReference type="NCBI Taxonomy" id="1696036"/>
    <lineage>
        <taxon>Bacteria</taxon>
        <taxon>Pseudomonadati</taxon>
        <taxon>Pseudomonadota</taxon>
        <taxon>Alphaproteobacteria</taxon>
        <taxon>Holosporales</taxon>
        <taxon>Candidatus Paracaedibacteraceae</taxon>
        <taxon>Candidatus Finniella</taxon>
    </lineage>
</organism>
<evidence type="ECO:0000256" key="4">
    <source>
        <dbReference type="ARBA" id="ARBA00022692"/>
    </source>
</evidence>
<evidence type="ECO:0000256" key="8">
    <source>
        <dbReference type="PROSITE-ProRule" id="PRU01360"/>
    </source>
</evidence>
<dbReference type="GO" id="GO:0044718">
    <property type="term" value="P:siderophore transmembrane transport"/>
    <property type="evidence" value="ECO:0007669"/>
    <property type="project" value="TreeGrafter"/>
</dbReference>
<keyword evidence="4 8" id="KW-0812">Transmembrane</keyword>
<accession>A0A4Q7DGL5</accession>
<sequence>MLRDFFKLTNADISSPLPFNGEIARYDGKGLFIAFGLLYLLTSPIYGETLLPALVIKAKKINNASFSNSSSSAANFETQQQTTLTDALKNTPGVHLVQQGGVGKMAQLFVRGANPEHVIIWIDGVQACDPSSPNGAFDFGQLEAESLEKITVLKGPHTASYGSGAVGGVVQLTTKKGTGENHATLVGEAGSHKSYRQNLSFQGEKPSVDFYIQGGHRQIDTPSSVPPANRTLNRQYHPDPYDSQNFTSHCGLKTLQNWRLSLHNRHQRSRSRYANPFDPNPSSQDVTIYDLHSLTAETTDKNRTWQPKIHIGYLQSQRIYGQDQPPFSPRNFFKGKALSFQGHNRLHLNENHNLDVGIDHRQQSYQALIPGITHQEAQSHESSFFVGHNTIPHERVQVDLGGRGHHHRQFKSHATYRAAVTYNHFETNTDLYVAYGTVLHNPSLFQIFDPSSGNHALRPEKGYGWEVGLQQALGRSIRIGTLFFQTRLKDLIAGQQLTPTLYRYNNINRSRTQGVESFVEWEIVSDLKVSMNHVYTSAKDLSTKETLVNRPLHKVSANLQWQMTSDCDGGLGVSYDGKQVNRPRFGTTPRVYTTGPILLRATLNYKPNRPILGYGHQEFFVRVENVLNRHYQQPAGYLQPGVSFYAGFRASV</sequence>
<reference evidence="10 11" key="1">
    <citation type="submission" date="2018-10" db="EMBL/GenBank/DDBJ databases">
        <title>An updated phylogeny of the Alphaproteobacteria reveals that the parasitic Rickettsiales and Holosporales have independent origins.</title>
        <authorList>
            <person name="Munoz-Gomez S.A."/>
            <person name="Hess S."/>
            <person name="Burger G."/>
            <person name="Lang B.F."/>
            <person name="Susko E."/>
            <person name="Slamovits C.H."/>
            <person name="Roger A.J."/>
        </authorList>
    </citation>
    <scope>NUCLEOTIDE SEQUENCE [LARGE SCALE GENOMIC DNA]</scope>
    <source>
        <strain evidence="10">HOLO01</strain>
    </source>
</reference>